<dbReference type="PANTHER" id="PTHR12993">
    <property type="entry name" value="N-ACETYLGLUCOSAMINYL-PHOSPHATIDYLINOSITOL DE-N-ACETYLASE-RELATED"/>
    <property type="match status" value="1"/>
</dbReference>
<accession>A0A7C2JXC3</accession>
<protein>
    <submittedName>
        <fullName evidence="1">LmbE family protein</fullName>
    </submittedName>
</protein>
<gene>
    <name evidence="1" type="ORF">ENQ76_04760</name>
</gene>
<dbReference type="EMBL" id="DSOK01000144">
    <property type="protein sequence ID" value="HEN14766.1"/>
    <property type="molecule type" value="Genomic_DNA"/>
</dbReference>
<dbReference type="Gene3D" id="3.40.50.10320">
    <property type="entry name" value="LmbE-like"/>
    <property type="match status" value="1"/>
</dbReference>
<comment type="caution">
    <text evidence="1">The sequence shown here is derived from an EMBL/GenBank/DDBJ whole genome shotgun (WGS) entry which is preliminary data.</text>
</comment>
<reference evidence="1" key="1">
    <citation type="journal article" date="2020" name="mSystems">
        <title>Genome- and Community-Level Interaction Insights into Carbon Utilization and Element Cycling Functions of Hydrothermarchaeota in Hydrothermal Sediment.</title>
        <authorList>
            <person name="Zhou Z."/>
            <person name="Liu Y."/>
            <person name="Xu W."/>
            <person name="Pan J."/>
            <person name="Luo Z.H."/>
            <person name="Li M."/>
        </authorList>
    </citation>
    <scope>NUCLEOTIDE SEQUENCE [LARGE SCALE GENOMIC DNA]</scope>
    <source>
        <strain evidence="1">SpSt-339</strain>
    </source>
</reference>
<name>A0A7C2JXC3_9PLAN</name>
<dbReference type="GO" id="GO:0016811">
    <property type="term" value="F:hydrolase activity, acting on carbon-nitrogen (but not peptide) bonds, in linear amides"/>
    <property type="evidence" value="ECO:0007669"/>
    <property type="project" value="TreeGrafter"/>
</dbReference>
<dbReference type="InterPro" id="IPR024078">
    <property type="entry name" value="LmbE-like_dom_sf"/>
</dbReference>
<organism evidence="1">
    <name type="scientific">Schlesneria paludicola</name>
    <dbReference type="NCBI Taxonomy" id="360056"/>
    <lineage>
        <taxon>Bacteria</taxon>
        <taxon>Pseudomonadati</taxon>
        <taxon>Planctomycetota</taxon>
        <taxon>Planctomycetia</taxon>
        <taxon>Planctomycetales</taxon>
        <taxon>Planctomycetaceae</taxon>
        <taxon>Schlesneria</taxon>
    </lineage>
</organism>
<proteinExistence type="predicted"/>
<evidence type="ECO:0000313" key="1">
    <source>
        <dbReference type="EMBL" id="HEN14766.1"/>
    </source>
</evidence>
<dbReference type="InterPro" id="IPR003737">
    <property type="entry name" value="GlcNAc_PI_deacetylase-related"/>
</dbReference>
<dbReference type="PANTHER" id="PTHR12993:SF30">
    <property type="entry name" value="N-ACETYL-ALPHA-D-GLUCOSAMINYL L-MALATE DEACETYLASE 1"/>
    <property type="match status" value="1"/>
</dbReference>
<sequence>MLQRGRTPTVTTDRPARLDVIAVGAHPDDVEIAVGGTLARLAQQGYRVGIIDLTNGEPTPGSEGPEQRLREAREAARILGVHVRETMTLPNRSLFDSFPARIALARLFRTYRPRIVLGLAGRTPMASPDHWQAMQITDAAVFYSRLSKWDDEFGGLPVHPIEKQLWYPLGSSLSDWPDGGGRFVVDISPCLALKLEAIRAYTSQFPPGKERVFRLVEANNRMWGSSAGFEAGELLISATTLGVSDLVQTVCSSPG</sequence>
<dbReference type="SUPFAM" id="SSF102588">
    <property type="entry name" value="LmbE-like"/>
    <property type="match status" value="1"/>
</dbReference>
<dbReference type="AlphaFoldDB" id="A0A7C2JXC3"/>
<dbReference type="Pfam" id="PF02585">
    <property type="entry name" value="PIG-L"/>
    <property type="match status" value="1"/>
</dbReference>